<dbReference type="OrthoDB" id="10263316at2759"/>
<proteinExistence type="predicted"/>
<sequence length="582" mass="69317">MQNQEFKPKYKEMEVYPDRELLVWEKWIEIRKEETLHLAQKTDRPPADLTMNILEKIREDKERKVVLEHAQIEKKPTVRGYLWEQPQRLKQCCYCEPVYEIQRTKEEKGLPRVIQHIGVPKYIQETEKGIIGVPERKPCVNLDHEYMQYREKREQELKEQIKKIDPFRPDIDELLVRGSKPKTPPPKIPPLPKVTLSTVITRGDEATCSIYALKINNSLFIKDIHDQKISHLRAMQNESWHESCNTWSYYFNTPISRAGRCKLYLQNPGTVMIKYCWKKIKRSLPFIPEEPLEQVFFFNKNEGSLYPGQEKELCFTFISDKPGIYNEIWELSTTNICFFDTLTEKLVINLTGDSVENIERLIRKARKLEGKINHVASRNIIMSLIDDTITKAVSIKPEAYPYKKLLLERDMFIMKNPVCFYHQTEVTNLRDLYSEMLTNETWDLSITSWRSAMVEKEYDDRMKYYELLRKSHLHLLKPWFEDDDLIQDKYRAVNILLGQLFDKFDYEYFRIRQLILNLPEGDVSETTTVSNIFLETSPMDFTIRNIFYVKMYEHLATTMETCAGILSNLDLNRWLQFDFCRW</sequence>
<dbReference type="AlphaFoldDB" id="A0A821MAV0"/>
<dbReference type="Proteomes" id="UP000663880">
    <property type="component" value="Unassembled WGS sequence"/>
</dbReference>
<evidence type="ECO:0000313" key="1">
    <source>
        <dbReference type="EMBL" id="CAF4765737.1"/>
    </source>
</evidence>
<accession>A0A821MAV0</accession>
<gene>
    <name evidence="1" type="ORF">PMACD_LOCUS1541</name>
</gene>
<dbReference type="InterPro" id="IPR013783">
    <property type="entry name" value="Ig-like_fold"/>
</dbReference>
<reference evidence="1" key="1">
    <citation type="submission" date="2021-02" db="EMBL/GenBank/DDBJ databases">
        <authorList>
            <person name="Steward A R."/>
        </authorList>
    </citation>
    <scope>NUCLEOTIDE SEQUENCE</scope>
</reference>
<dbReference type="Pfam" id="PF14646">
    <property type="entry name" value="MYCBPAP"/>
    <property type="match status" value="1"/>
</dbReference>
<evidence type="ECO:0000313" key="2">
    <source>
        <dbReference type="Proteomes" id="UP000663880"/>
    </source>
</evidence>
<dbReference type="InterPro" id="IPR032707">
    <property type="entry name" value="MYCBPAP"/>
</dbReference>
<dbReference type="EMBL" id="CAJOBZ010000003">
    <property type="protein sequence ID" value="CAF4765737.1"/>
    <property type="molecule type" value="Genomic_DNA"/>
</dbReference>
<dbReference type="Gene3D" id="2.60.40.10">
    <property type="entry name" value="Immunoglobulins"/>
    <property type="match status" value="1"/>
</dbReference>
<name>A0A821MAV0_9NEOP</name>
<evidence type="ECO:0008006" key="3">
    <source>
        <dbReference type="Google" id="ProtNLM"/>
    </source>
</evidence>
<organism evidence="1 2">
    <name type="scientific">Pieris macdunnoughi</name>
    <dbReference type="NCBI Taxonomy" id="345717"/>
    <lineage>
        <taxon>Eukaryota</taxon>
        <taxon>Metazoa</taxon>
        <taxon>Ecdysozoa</taxon>
        <taxon>Arthropoda</taxon>
        <taxon>Hexapoda</taxon>
        <taxon>Insecta</taxon>
        <taxon>Pterygota</taxon>
        <taxon>Neoptera</taxon>
        <taxon>Endopterygota</taxon>
        <taxon>Lepidoptera</taxon>
        <taxon>Glossata</taxon>
        <taxon>Ditrysia</taxon>
        <taxon>Papilionoidea</taxon>
        <taxon>Pieridae</taxon>
        <taxon>Pierinae</taxon>
        <taxon>Pieris</taxon>
    </lineage>
</organism>
<dbReference type="PANTHER" id="PTHR48421">
    <property type="entry name" value="MYCBP-ASSOCIATED PROTEIN"/>
    <property type="match status" value="1"/>
</dbReference>
<protein>
    <recommendedName>
        <fullName evidence="3">MYCBP-associated protein</fullName>
    </recommendedName>
</protein>
<keyword evidence="2" id="KW-1185">Reference proteome</keyword>
<dbReference type="PANTHER" id="PTHR48421:SF1">
    <property type="entry name" value="MYCBP-ASSOCIATED PROTEIN"/>
    <property type="match status" value="1"/>
</dbReference>
<comment type="caution">
    <text evidence="1">The sequence shown here is derived from an EMBL/GenBank/DDBJ whole genome shotgun (WGS) entry which is preliminary data.</text>
</comment>